<reference evidence="2 3" key="2">
    <citation type="journal article" date="2021" name="J. Hered.">
        <title>Feather Gene Expression Elucidates the Developmental Basis of Plumage Iridescence in African Starlings.</title>
        <authorList>
            <person name="Rubenstein D.R."/>
            <person name="Corvelo A."/>
            <person name="MacManes M.D."/>
            <person name="Maia R."/>
            <person name="Narzisi G."/>
            <person name="Rousaki A."/>
            <person name="Vandenabeele P."/>
            <person name="Shawkey M.D."/>
            <person name="Solomon J."/>
        </authorList>
    </citation>
    <scope>NUCLEOTIDE SEQUENCE [LARGE SCALE GENOMIC DNA]</scope>
    <source>
        <strain evidence="2">SS15</strain>
    </source>
</reference>
<evidence type="ECO:0000313" key="1">
    <source>
        <dbReference type="EMBL" id="KAG0137189.1"/>
    </source>
</evidence>
<evidence type="ECO:0000313" key="2">
    <source>
        <dbReference type="EMBL" id="KAI1240856.1"/>
    </source>
</evidence>
<accession>A0A835U1L5</accession>
<dbReference type="EMBL" id="JADDUC010000001">
    <property type="protein sequence ID" value="KAG0137189.1"/>
    <property type="molecule type" value="Genomic_DNA"/>
</dbReference>
<feature type="non-terminal residue" evidence="1">
    <location>
        <position position="86"/>
    </location>
</feature>
<dbReference type="Proteomes" id="UP000618051">
    <property type="component" value="Unassembled WGS sequence"/>
</dbReference>
<sequence>TESKPKGVDTLFRQRSKSCLFENLKKILKIKFYFHDDACQRKHFTTKHDSQDLISLAVYSGGANKEHFPMSTMSCCAASFVWSLGV</sequence>
<dbReference type="EMBL" id="JADDUC020000003">
    <property type="protein sequence ID" value="KAI1240856.1"/>
    <property type="molecule type" value="Genomic_DNA"/>
</dbReference>
<reference evidence="1" key="1">
    <citation type="submission" date="2020-10" db="EMBL/GenBank/DDBJ databases">
        <title>Feather gene expression reveals the developmental basis of iridescence in African starlings.</title>
        <authorList>
            <person name="Rubenstein D.R."/>
        </authorList>
    </citation>
    <scope>NUCLEOTIDE SEQUENCE</scope>
    <source>
        <strain evidence="1">SS15</strain>
        <tissue evidence="1">Liver</tissue>
    </source>
</reference>
<evidence type="ECO:0000313" key="3">
    <source>
        <dbReference type="Proteomes" id="UP000618051"/>
    </source>
</evidence>
<feature type="non-terminal residue" evidence="1">
    <location>
        <position position="1"/>
    </location>
</feature>
<dbReference type="AlphaFoldDB" id="A0A835U1L5"/>
<gene>
    <name evidence="1" type="ORF">IHE44_000025</name>
    <name evidence="2" type="ORF">IHE44_0009301</name>
</gene>
<protein>
    <submittedName>
        <fullName evidence="1">Uncharacterized protein</fullName>
    </submittedName>
</protein>
<comment type="caution">
    <text evidence="1">The sequence shown here is derived from an EMBL/GenBank/DDBJ whole genome shotgun (WGS) entry which is preliminary data.</text>
</comment>
<reference evidence="2" key="3">
    <citation type="submission" date="2022-01" db="EMBL/GenBank/DDBJ databases">
        <authorList>
            <person name="Rubenstein D.R."/>
        </authorList>
    </citation>
    <scope>NUCLEOTIDE SEQUENCE</scope>
    <source>
        <strain evidence="2">SS15</strain>
        <tissue evidence="2">Liver</tissue>
    </source>
</reference>
<keyword evidence="3" id="KW-1185">Reference proteome</keyword>
<name>A0A835U1L5_9PASS</name>
<proteinExistence type="predicted"/>
<organism evidence="1">
    <name type="scientific">Lamprotornis superbus</name>
    <dbReference type="NCBI Taxonomy" id="245042"/>
    <lineage>
        <taxon>Eukaryota</taxon>
        <taxon>Metazoa</taxon>
        <taxon>Chordata</taxon>
        <taxon>Craniata</taxon>
        <taxon>Vertebrata</taxon>
        <taxon>Euteleostomi</taxon>
        <taxon>Archelosauria</taxon>
        <taxon>Archosauria</taxon>
        <taxon>Dinosauria</taxon>
        <taxon>Saurischia</taxon>
        <taxon>Theropoda</taxon>
        <taxon>Coelurosauria</taxon>
        <taxon>Aves</taxon>
        <taxon>Neognathae</taxon>
        <taxon>Neoaves</taxon>
        <taxon>Telluraves</taxon>
        <taxon>Australaves</taxon>
        <taxon>Passeriformes</taxon>
        <taxon>Sturnidae</taxon>
        <taxon>Lamprotornis</taxon>
    </lineage>
</organism>